<evidence type="ECO:0000259" key="8">
    <source>
        <dbReference type="SMART" id="SM00382"/>
    </source>
</evidence>
<dbReference type="GO" id="GO:0043335">
    <property type="term" value="P:protein unfolding"/>
    <property type="evidence" value="ECO:0007669"/>
    <property type="project" value="TreeGrafter"/>
</dbReference>
<evidence type="ECO:0000256" key="7">
    <source>
        <dbReference type="SAM" id="Coils"/>
    </source>
</evidence>
<dbReference type="FunFam" id="3.40.50.300:FF:000120">
    <property type="entry name" value="ATP-dependent chaperone ClpB"/>
    <property type="match status" value="1"/>
</dbReference>
<dbReference type="PROSITE" id="PS00870">
    <property type="entry name" value="CLPAB_1"/>
    <property type="match status" value="1"/>
</dbReference>
<dbReference type="FunFam" id="3.40.50.300:FF:000025">
    <property type="entry name" value="ATP-dependent Clp protease subunit"/>
    <property type="match status" value="1"/>
</dbReference>
<dbReference type="PROSITE" id="PS00871">
    <property type="entry name" value="CLPAB_2"/>
    <property type="match status" value="1"/>
</dbReference>
<dbReference type="Pfam" id="PF07724">
    <property type="entry name" value="AAA_2"/>
    <property type="match status" value="1"/>
</dbReference>
<dbReference type="SMART" id="SM01086">
    <property type="entry name" value="ClpB_D2-small"/>
    <property type="match status" value="1"/>
</dbReference>
<dbReference type="Gene3D" id="3.40.50.300">
    <property type="entry name" value="P-loop containing nucleotide triphosphate hydrolases"/>
    <property type="match status" value="3"/>
</dbReference>
<dbReference type="PRINTS" id="PR00300">
    <property type="entry name" value="CLPPROTEASEA"/>
</dbReference>
<dbReference type="GO" id="GO:0034605">
    <property type="term" value="P:cellular response to heat"/>
    <property type="evidence" value="ECO:0007669"/>
    <property type="project" value="TreeGrafter"/>
</dbReference>
<sequence length="789" mass="87717">MQARRQLTTSTQRMAASVRTRSIRPLTRVLATQPLRPTFLRLIPSLALRTYANGRPHPPGGTHRMNMGGEEEKPALEQFGIDLTARAKDGKLDPVIGRDAEIQRTIQILSRRTKNNPVLIGNAGTGKTAILEGLALRIVRGDVPESVKNKRVISLDLGSLIAGAKFRGDFEERLKKVLTEVEQAEGEVILFIDELHTLLGLGKAEGSIDASNLLKPALARGELQCCGATTLNEYRQIEKDVALARRFQPIIVSEPSVEDTISILRGIKDKYEVHHGVRITDGALVAAATLSNRYITDRFLPDKAIDLMDEAASHLKLQHESKPEDIMRLDHKIMTIQIELESLRKESDVASKERREKLENDLKKLNEEISGLNERWEKERAEIESVKKVQEDLDKAKFELEQAQREGNFGRASELRFGVIPDLEQKLPKEGASQESTESDALIHDSVSPDDIANVVSRITGIPVSKLTSGHIEKLVHMEDSLSQAVKGQDEAIKAVSDAVRLQRAGLSGENKPLASFFFLGPTGVGKTELCKKLAGFLFSTESAVVRFDMSEFQEKHTISRLIGAPSGYVGYEDAGQLTEAVRRKPYAVLLFDEFEKAHRDISALLLQVLDEGYLTDAQGHKVDFKNTIIVLTSNLGADILVGQNHLHPYSETADGDIDPSVRKAVMDVVASAYPPEFLNRIDSFIVFKRLARSALRDIVDIRLKELQQRLDDRRITLSVPNEVRDWLAERGYDPKFGARPLNRLITNEIGNGLADQIIKGQLKMGETAEVKIRDDKEGLDIVVKPKDA</sequence>
<dbReference type="Proteomes" id="UP001152049">
    <property type="component" value="Unassembled WGS sequence"/>
</dbReference>
<feature type="domain" description="AAA+ ATPase" evidence="8">
    <location>
        <begin position="513"/>
        <end position="653"/>
    </location>
</feature>
<dbReference type="GO" id="GO:0005524">
    <property type="term" value="F:ATP binding"/>
    <property type="evidence" value="ECO:0007669"/>
    <property type="project" value="UniProtKB-KW"/>
</dbReference>
<dbReference type="InterPro" id="IPR028299">
    <property type="entry name" value="ClpA/B_CS2"/>
</dbReference>
<evidence type="ECO:0000313" key="10">
    <source>
        <dbReference type="EMBL" id="KAJ4272028.1"/>
    </source>
</evidence>
<dbReference type="Pfam" id="PF10431">
    <property type="entry name" value="ClpB_D2-small"/>
    <property type="match status" value="1"/>
</dbReference>
<dbReference type="Pfam" id="PF17871">
    <property type="entry name" value="AAA_lid_9"/>
    <property type="match status" value="1"/>
</dbReference>
<evidence type="ECO:0000313" key="11">
    <source>
        <dbReference type="Proteomes" id="UP001152049"/>
    </source>
</evidence>
<dbReference type="GO" id="GO:0016887">
    <property type="term" value="F:ATP hydrolysis activity"/>
    <property type="evidence" value="ECO:0007669"/>
    <property type="project" value="InterPro"/>
</dbReference>
<dbReference type="PANTHER" id="PTHR11638">
    <property type="entry name" value="ATP-DEPENDENT CLP PROTEASE"/>
    <property type="match status" value="1"/>
</dbReference>
<dbReference type="InterPro" id="IPR027417">
    <property type="entry name" value="P-loop_NTPase"/>
</dbReference>
<dbReference type="FunFam" id="3.40.50.300:FF:000010">
    <property type="entry name" value="Chaperone clpB 1, putative"/>
    <property type="match status" value="1"/>
</dbReference>
<gene>
    <name evidence="10" type="primary">HSP78</name>
    <name evidence="10" type="ORF">NW762_000738</name>
</gene>
<evidence type="ECO:0000259" key="9">
    <source>
        <dbReference type="SMART" id="SM01086"/>
    </source>
</evidence>
<dbReference type="InterPro" id="IPR003593">
    <property type="entry name" value="AAA+_ATPase"/>
</dbReference>
<dbReference type="Pfam" id="PF00004">
    <property type="entry name" value="AAA"/>
    <property type="match status" value="1"/>
</dbReference>
<dbReference type="EMBL" id="JAOQAZ010000001">
    <property type="protein sequence ID" value="KAJ4272028.1"/>
    <property type="molecule type" value="Genomic_DNA"/>
</dbReference>
<evidence type="ECO:0000256" key="1">
    <source>
        <dbReference type="ARBA" id="ARBA00008675"/>
    </source>
</evidence>
<evidence type="ECO:0000256" key="6">
    <source>
        <dbReference type="RuleBase" id="RU004432"/>
    </source>
</evidence>
<evidence type="ECO:0000256" key="2">
    <source>
        <dbReference type="ARBA" id="ARBA00022737"/>
    </source>
</evidence>
<evidence type="ECO:0000256" key="4">
    <source>
        <dbReference type="ARBA" id="ARBA00022840"/>
    </source>
</evidence>
<dbReference type="InterPro" id="IPR018368">
    <property type="entry name" value="ClpA/B_CS1"/>
</dbReference>
<dbReference type="AlphaFoldDB" id="A0A9W8VLX1"/>
<dbReference type="Gene3D" id="1.10.8.60">
    <property type="match status" value="1"/>
</dbReference>
<reference evidence="10" key="1">
    <citation type="submission" date="2022-09" db="EMBL/GenBank/DDBJ databases">
        <title>Fusarium specimens isolated from Avocado Roots.</title>
        <authorList>
            <person name="Stajich J."/>
            <person name="Roper C."/>
            <person name="Heimlech-Rivalta G."/>
        </authorList>
    </citation>
    <scope>NUCLEOTIDE SEQUENCE</scope>
    <source>
        <strain evidence="10">CF00136</strain>
    </source>
</reference>
<keyword evidence="3 6" id="KW-0547">Nucleotide-binding</keyword>
<evidence type="ECO:0000256" key="3">
    <source>
        <dbReference type="ARBA" id="ARBA00022741"/>
    </source>
</evidence>
<keyword evidence="5 6" id="KW-0143">Chaperone</keyword>
<keyword evidence="4 6" id="KW-0067">ATP-binding</keyword>
<dbReference type="CDD" id="cd00009">
    <property type="entry name" value="AAA"/>
    <property type="match status" value="1"/>
</dbReference>
<comment type="caution">
    <text evidence="10">The sequence shown here is derived from an EMBL/GenBank/DDBJ whole genome shotgun (WGS) entry which is preliminary data.</text>
</comment>
<dbReference type="FunFam" id="1.10.8.60:FF:000017">
    <property type="entry name" value="ATP-dependent chaperone ClpB"/>
    <property type="match status" value="1"/>
</dbReference>
<dbReference type="PANTHER" id="PTHR11638:SF176">
    <property type="entry name" value="HEAT SHOCK PROTEIN 78, MITOCHONDRIAL"/>
    <property type="match status" value="1"/>
</dbReference>
<protein>
    <submittedName>
        <fullName evidence="10">Chaperone ATPase hsp78</fullName>
    </submittedName>
</protein>
<dbReference type="SMART" id="SM00382">
    <property type="entry name" value="AAA"/>
    <property type="match status" value="2"/>
</dbReference>
<dbReference type="InterPro" id="IPR041546">
    <property type="entry name" value="ClpA/ClpB_AAA_lid"/>
</dbReference>
<keyword evidence="2" id="KW-0677">Repeat</keyword>
<feature type="domain" description="Clp ATPase C-terminal" evidence="9">
    <location>
        <begin position="691"/>
        <end position="782"/>
    </location>
</feature>
<keyword evidence="7" id="KW-0175">Coiled coil</keyword>
<dbReference type="GO" id="GO:0005759">
    <property type="term" value="C:mitochondrial matrix"/>
    <property type="evidence" value="ECO:0007669"/>
    <property type="project" value="TreeGrafter"/>
</dbReference>
<dbReference type="InterPro" id="IPR019489">
    <property type="entry name" value="Clp_ATPase_C"/>
</dbReference>
<dbReference type="InterPro" id="IPR001270">
    <property type="entry name" value="ClpA/B"/>
</dbReference>
<comment type="similarity">
    <text evidence="1 6">Belongs to the ClpA/ClpB family.</text>
</comment>
<keyword evidence="11" id="KW-1185">Reference proteome</keyword>
<dbReference type="OrthoDB" id="47330at2759"/>
<dbReference type="CDD" id="cd19499">
    <property type="entry name" value="RecA-like_ClpB_Hsp104-like"/>
    <property type="match status" value="1"/>
</dbReference>
<name>A0A9W8VLX1_9HYPO</name>
<evidence type="ECO:0000256" key="5">
    <source>
        <dbReference type="ARBA" id="ARBA00023186"/>
    </source>
</evidence>
<accession>A0A9W8VLX1</accession>
<feature type="domain" description="AAA+ ATPase" evidence="8">
    <location>
        <begin position="113"/>
        <end position="257"/>
    </location>
</feature>
<dbReference type="InterPro" id="IPR050130">
    <property type="entry name" value="ClpA_ClpB"/>
</dbReference>
<organism evidence="10 11">
    <name type="scientific">Fusarium torreyae</name>
    <dbReference type="NCBI Taxonomy" id="1237075"/>
    <lineage>
        <taxon>Eukaryota</taxon>
        <taxon>Fungi</taxon>
        <taxon>Dikarya</taxon>
        <taxon>Ascomycota</taxon>
        <taxon>Pezizomycotina</taxon>
        <taxon>Sordariomycetes</taxon>
        <taxon>Hypocreomycetidae</taxon>
        <taxon>Hypocreales</taxon>
        <taxon>Nectriaceae</taxon>
        <taxon>Fusarium</taxon>
    </lineage>
</organism>
<feature type="coiled-coil region" evidence="7">
    <location>
        <begin position="326"/>
        <end position="406"/>
    </location>
</feature>
<dbReference type="GO" id="GO:0042026">
    <property type="term" value="P:protein refolding"/>
    <property type="evidence" value="ECO:0007669"/>
    <property type="project" value="TreeGrafter"/>
</dbReference>
<dbReference type="InterPro" id="IPR003959">
    <property type="entry name" value="ATPase_AAA_core"/>
</dbReference>
<proteinExistence type="inferred from homology"/>
<dbReference type="SUPFAM" id="SSF52540">
    <property type="entry name" value="P-loop containing nucleoside triphosphate hydrolases"/>
    <property type="match status" value="2"/>
</dbReference>